<dbReference type="AlphaFoldDB" id="A0A0R3RXM2"/>
<reference evidence="3" key="1">
    <citation type="submission" date="2017-02" db="UniProtKB">
        <authorList>
            <consortium name="WormBaseParasite"/>
        </authorList>
    </citation>
    <scope>IDENTIFICATION</scope>
</reference>
<dbReference type="Proteomes" id="UP000050640">
    <property type="component" value="Unplaced"/>
</dbReference>
<feature type="compositionally biased region" description="Polar residues" evidence="1">
    <location>
        <begin position="1"/>
        <end position="18"/>
    </location>
</feature>
<feature type="region of interest" description="Disordered" evidence="1">
    <location>
        <begin position="1"/>
        <end position="49"/>
    </location>
</feature>
<organism evidence="2 3">
    <name type="scientific">Elaeophora elaphi</name>
    <dbReference type="NCBI Taxonomy" id="1147741"/>
    <lineage>
        <taxon>Eukaryota</taxon>
        <taxon>Metazoa</taxon>
        <taxon>Ecdysozoa</taxon>
        <taxon>Nematoda</taxon>
        <taxon>Chromadorea</taxon>
        <taxon>Rhabditida</taxon>
        <taxon>Spirurina</taxon>
        <taxon>Spiruromorpha</taxon>
        <taxon>Filarioidea</taxon>
        <taxon>Onchocercidae</taxon>
        <taxon>Elaeophora</taxon>
    </lineage>
</organism>
<dbReference type="WBParaSite" id="EEL_0000697601-mRNA-1">
    <property type="protein sequence ID" value="EEL_0000697601-mRNA-1"/>
    <property type="gene ID" value="EEL_0000697601"/>
</dbReference>
<keyword evidence="2" id="KW-1185">Reference proteome</keyword>
<protein>
    <submittedName>
        <fullName evidence="3">ZM domain-containing protein</fullName>
    </submittedName>
</protein>
<feature type="compositionally biased region" description="Polar residues" evidence="1">
    <location>
        <begin position="31"/>
        <end position="41"/>
    </location>
</feature>
<accession>A0A0R3RXM2</accession>
<evidence type="ECO:0000313" key="3">
    <source>
        <dbReference type="WBParaSite" id="EEL_0000697601-mRNA-1"/>
    </source>
</evidence>
<sequence length="90" mass="10607">MYETQTAANHNDYNISDSSTKDLQFHHGHHPSNTMSGYSQHDQPHFSMKPNHLEAVHYERNTYITSDRQSSELRPLRIRPNQYQCYTDKA</sequence>
<name>A0A0R3RXM2_9BILA</name>
<dbReference type="STRING" id="1147741.A0A0R3RXM2"/>
<evidence type="ECO:0000256" key="1">
    <source>
        <dbReference type="SAM" id="MobiDB-lite"/>
    </source>
</evidence>
<evidence type="ECO:0000313" key="2">
    <source>
        <dbReference type="Proteomes" id="UP000050640"/>
    </source>
</evidence>
<proteinExistence type="predicted"/>